<dbReference type="InterPro" id="IPR025948">
    <property type="entry name" value="HTH-like_dom"/>
</dbReference>
<name>A0ABQ0J4H6_9MOLU</name>
<dbReference type="Gene3D" id="3.30.420.10">
    <property type="entry name" value="Ribonuclease H-like superfamily/Ribonuclease H"/>
    <property type="match status" value="1"/>
</dbReference>
<dbReference type="InterPro" id="IPR001584">
    <property type="entry name" value="Integrase_cat-core"/>
</dbReference>
<dbReference type="InterPro" id="IPR050900">
    <property type="entry name" value="Transposase_IS3/IS150/IS904"/>
</dbReference>
<evidence type="ECO:0000313" key="3">
    <source>
        <dbReference type="EMBL" id="GAK74113.1"/>
    </source>
</evidence>
<evidence type="ECO:0000313" key="4">
    <source>
        <dbReference type="Proteomes" id="UP000028900"/>
    </source>
</evidence>
<dbReference type="NCBIfam" id="NF033516">
    <property type="entry name" value="transpos_IS3"/>
    <property type="match status" value="1"/>
</dbReference>
<feature type="domain" description="Integrase catalytic" evidence="2">
    <location>
        <begin position="162"/>
        <end position="324"/>
    </location>
</feature>
<evidence type="ECO:0000256" key="1">
    <source>
        <dbReference type="ARBA" id="ARBA00002286"/>
    </source>
</evidence>
<proteinExistence type="predicted"/>
<comment type="caution">
    <text evidence="3">The sequence shown here is derived from an EMBL/GenBank/DDBJ whole genome shotgun (WGS) entry which is preliminary data.</text>
</comment>
<dbReference type="PANTHER" id="PTHR46889:SF4">
    <property type="entry name" value="TRANSPOSASE INSO FOR INSERTION SEQUENCE ELEMENT IS911B-RELATED"/>
    <property type="match status" value="1"/>
</dbReference>
<dbReference type="PANTHER" id="PTHR46889">
    <property type="entry name" value="TRANSPOSASE INSF FOR INSERTION SEQUENCE IS3B-RELATED"/>
    <property type="match status" value="1"/>
</dbReference>
<dbReference type="Pfam" id="PF13276">
    <property type="entry name" value="HTH_21"/>
    <property type="match status" value="1"/>
</dbReference>
<dbReference type="InterPro" id="IPR036397">
    <property type="entry name" value="RNaseH_sf"/>
</dbReference>
<keyword evidence="4" id="KW-1185">Reference proteome</keyword>
<evidence type="ECO:0000259" key="2">
    <source>
        <dbReference type="PROSITE" id="PS50994"/>
    </source>
</evidence>
<sequence length="324" mass="38684">MKNKKITDKKAEILKQKNKLLQSLMKKNQKTDKKIVFELVKQFNQKLNLTTILKTIRTKRSTYYYWLKVENKIQAKEEKYLLQQNRIKALCLQHEYFYGHRKITDLYQKIFNETITKKKVYTIMKENGIFCRLRIKKNKYNYKNNLKVKLKVLDNLINQDFISTTPLQKLFTDITYFKTPQGFLYFSCIIDSFNNQIIASHTSKYQNKELVLNTIKKLPPLKEPCIIHSDQGTVYQSQKVQQTLTKKGFLISMSRKATPRDNAVIENFFGQMKTILQHQHPFLFQKSTEKVKKIINYFPNFWNNQWILAKLNYSSPSQYSQNLI</sequence>
<dbReference type="Proteomes" id="UP000028900">
    <property type="component" value="Unassembled WGS sequence"/>
</dbReference>
<comment type="function">
    <text evidence="1">Involved in the transposition of the insertion sequence.</text>
</comment>
<reference evidence="3 4" key="2">
    <citation type="journal article" date="2014" name="Genome Announc.">
        <title>Draft Genome Sequence of 'Candidatus Phytoplasma asteris' Strain OY-V, an Unculturable Plant-Pathogenic Bacterium.</title>
        <authorList>
            <person name="Kakizawa S."/>
            <person name="Makino A."/>
            <person name="Ishii Y."/>
            <person name="Tamaki H."/>
            <person name="Kamagata Y."/>
        </authorList>
    </citation>
    <scope>NUCLEOTIDE SEQUENCE [LARGE SCALE GENOMIC DNA]</scope>
    <source>
        <strain evidence="3 4">OY-V</strain>
    </source>
</reference>
<dbReference type="Pfam" id="PF00665">
    <property type="entry name" value="rve"/>
    <property type="match status" value="1"/>
</dbReference>
<organism evidence="3 4">
    <name type="scientific">'Chrysanthemum coronarium' phytoplasma</name>
    <dbReference type="NCBI Taxonomy" id="1520703"/>
    <lineage>
        <taxon>Bacteria</taxon>
        <taxon>Bacillati</taxon>
        <taxon>Mycoplasmatota</taxon>
        <taxon>Mollicutes</taxon>
        <taxon>Acholeplasmatales</taxon>
        <taxon>Acholeplasmataceae</taxon>
        <taxon>Candidatus Phytoplasma</taxon>
        <taxon>16SrI (Aster yellows group)</taxon>
    </lineage>
</organism>
<dbReference type="InterPro" id="IPR048020">
    <property type="entry name" value="Transpos_IS3"/>
</dbReference>
<accession>A0ABQ0J4H6</accession>
<gene>
    <name evidence="3" type="ORF">OYV_06010</name>
</gene>
<dbReference type="EMBL" id="BBIY01000047">
    <property type="protein sequence ID" value="GAK74113.1"/>
    <property type="molecule type" value="Genomic_DNA"/>
</dbReference>
<reference evidence="4" key="1">
    <citation type="journal article" date="2014" name="Genome Announc.">
        <title>Draft Genome Sequence of ''Candidatus Phytoplasma asteris'' Strain OY-V, an Unculturable Plant-Pathogenic Bacterium.</title>
        <authorList>
            <person name="Kakizawa S."/>
            <person name="Makino A."/>
            <person name="Ishii Y."/>
            <person name="Tamaki H."/>
            <person name="Kamagata Y."/>
        </authorList>
    </citation>
    <scope>NUCLEOTIDE SEQUENCE [LARGE SCALE GENOMIC DNA]</scope>
    <source>
        <strain evidence="4">OY-V</strain>
    </source>
</reference>
<dbReference type="SUPFAM" id="SSF53098">
    <property type="entry name" value="Ribonuclease H-like"/>
    <property type="match status" value="1"/>
</dbReference>
<protein>
    <submittedName>
        <fullName evidence="3">Phage integrase</fullName>
    </submittedName>
</protein>
<dbReference type="PROSITE" id="PS50994">
    <property type="entry name" value="INTEGRASE"/>
    <property type="match status" value="1"/>
</dbReference>
<dbReference type="RefSeq" id="WP_152550836.1">
    <property type="nucleotide sequence ID" value="NZ_BBIY01000047.1"/>
</dbReference>
<dbReference type="InterPro" id="IPR012337">
    <property type="entry name" value="RNaseH-like_sf"/>
</dbReference>